<sequence>MEKGKIMLGVLLGAGVGVLAGILFAPRKGKDTLKLIEDSIDKNLDEFFNHSEKVKEKTEKKLDEVVH</sequence>
<dbReference type="AlphaFoldDB" id="A0A937K074"/>
<keyword evidence="1" id="KW-0472">Membrane</keyword>
<keyword evidence="3" id="KW-1185">Reference proteome</keyword>
<accession>A0A937K074</accession>
<keyword evidence="1" id="KW-1133">Transmembrane helix</keyword>
<dbReference type="EMBL" id="JAESIY010000007">
    <property type="protein sequence ID" value="MBL3657369.1"/>
    <property type="molecule type" value="Genomic_DNA"/>
</dbReference>
<evidence type="ECO:0000256" key="1">
    <source>
        <dbReference type="SAM" id="Phobius"/>
    </source>
</evidence>
<dbReference type="Proteomes" id="UP000659388">
    <property type="component" value="Unassembled WGS sequence"/>
</dbReference>
<keyword evidence="1" id="KW-0812">Transmembrane</keyword>
<dbReference type="Pfam" id="PF12732">
    <property type="entry name" value="YtxH"/>
    <property type="match status" value="1"/>
</dbReference>
<feature type="transmembrane region" description="Helical" evidence="1">
    <location>
        <begin position="6"/>
        <end position="25"/>
    </location>
</feature>
<proteinExistence type="predicted"/>
<organism evidence="2 3">
    <name type="scientific">Fulvivirga sediminis</name>
    <dbReference type="NCBI Taxonomy" id="2803949"/>
    <lineage>
        <taxon>Bacteria</taxon>
        <taxon>Pseudomonadati</taxon>
        <taxon>Bacteroidota</taxon>
        <taxon>Cytophagia</taxon>
        <taxon>Cytophagales</taxon>
        <taxon>Fulvivirgaceae</taxon>
        <taxon>Fulvivirga</taxon>
    </lineage>
</organism>
<name>A0A937K074_9BACT</name>
<evidence type="ECO:0000313" key="3">
    <source>
        <dbReference type="Proteomes" id="UP000659388"/>
    </source>
</evidence>
<dbReference type="RefSeq" id="WP_202245146.1">
    <property type="nucleotide sequence ID" value="NZ_JAESIY010000007.1"/>
</dbReference>
<reference evidence="2" key="1">
    <citation type="submission" date="2021-01" db="EMBL/GenBank/DDBJ databases">
        <title>Fulvivirga kasyanovii gen. nov., sp nov., a novel member of the phylum Bacteroidetes isolated from seawater in a mussel farm.</title>
        <authorList>
            <person name="Zhao L.-H."/>
            <person name="Wang Z.-J."/>
        </authorList>
    </citation>
    <scope>NUCLEOTIDE SEQUENCE</scope>
    <source>
        <strain evidence="2">2943</strain>
    </source>
</reference>
<protein>
    <submittedName>
        <fullName evidence="2">YtxH domain-containing protein</fullName>
    </submittedName>
</protein>
<comment type="caution">
    <text evidence="2">The sequence shown here is derived from an EMBL/GenBank/DDBJ whole genome shotgun (WGS) entry which is preliminary data.</text>
</comment>
<evidence type="ECO:0000313" key="2">
    <source>
        <dbReference type="EMBL" id="MBL3657369.1"/>
    </source>
</evidence>
<gene>
    <name evidence="2" type="ORF">JL102_14575</name>
</gene>
<dbReference type="InterPro" id="IPR024623">
    <property type="entry name" value="YtxH"/>
</dbReference>